<reference evidence="1" key="1">
    <citation type="submission" date="2020-05" db="EMBL/GenBank/DDBJ databases">
        <authorList>
            <person name="Chiriac C."/>
            <person name="Salcher M."/>
            <person name="Ghai R."/>
            <person name="Kavagutti S V."/>
        </authorList>
    </citation>
    <scope>NUCLEOTIDE SEQUENCE</scope>
</reference>
<accession>A0A6J6F4L3</accession>
<gene>
    <name evidence="1" type="ORF">UFOPK1493_03246</name>
</gene>
<protein>
    <submittedName>
        <fullName evidence="1">Unannotated protein</fullName>
    </submittedName>
</protein>
<proteinExistence type="predicted"/>
<evidence type="ECO:0000313" key="1">
    <source>
        <dbReference type="EMBL" id="CAB4583496.1"/>
    </source>
</evidence>
<sequence>MTDQLSVDDLVSSTAALLRDNGWAFYFTPETRAKGAELGLDGFQFYFLGRGGVLGDVEPAVISSAFGYFNPSLVAHVWNTARAIVAPREAARVFMACCADHGRAKLAGVEGLAEFVAAAGKVNDAADRDGLALYAGTAAEPLVDDLPGRAMQLVTVLREHRGSAHLLAVRAVGLDTRTAHHAKRPGDGKMFGWTEEDAPVVDDEVQAKMAEAEALTDRIVRQAYAVLDASERQAFVAGLGAVAAALAA</sequence>
<dbReference type="EMBL" id="CAEZSR010000169">
    <property type="protein sequence ID" value="CAB4583496.1"/>
    <property type="molecule type" value="Genomic_DNA"/>
</dbReference>
<dbReference type="Pfam" id="PF21863">
    <property type="entry name" value="HTH_67"/>
    <property type="match status" value="1"/>
</dbReference>
<dbReference type="InterPro" id="IPR054058">
    <property type="entry name" value="HTH_67"/>
</dbReference>
<name>A0A6J6F4L3_9ZZZZ</name>
<dbReference type="AlphaFoldDB" id="A0A6J6F4L3"/>
<organism evidence="1">
    <name type="scientific">freshwater metagenome</name>
    <dbReference type="NCBI Taxonomy" id="449393"/>
    <lineage>
        <taxon>unclassified sequences</taxon>
        <taxon>metagenomes</taxon>
        <taxon>ecological metagenomes</taxon>
    </lineage>
</organism>
<dbReference type="NCBIfam" id="NF047719">
    <property type="entry name" value="SCO6745_fam_HTH"/>
    <property type="match status" value="1"/>
</dbReference>